<dbReference type="InterPro" id="IPR036388">
    <property type="entry name" value="WH-like_DNA-bd_sf"/>
</dbReference>
<dbReference type="InterPro" id="IPR011991">
    <property type="entry name" value="ArsR-like_HTH"/>
</dbReference>
<evidence type="ECO:0000256" key="3">
    <source>
        <dbReference type="ARBA" id="ARBA00023163"/>
    </source>
</evidence>
<organism evidence="5 6">
    <name type="scientific">Cytobacillus firmus DS1</name>
    <dbReference type="NCBI Taxonomy" id="1307436"/>
    <lineage>
        <taxon>Bacteria</taxon>
        <taxon>Bacillati</taxon>
        <taxon>Bacillota</taxon>
        <taxon>Bacilli</taxon>
        <taxon>Bacillales</taxon>
        <taxon>Bacillaceae</taxon>
        <taxon>Cytobacillus</taxon>
    </lineage>
</organism>
<comment type="caution">
    <text evidence="5">The sequence shown here is derived from an EMBL/GenBank/DDBJ whole genome shotgun (WGS) entry which is preliminary data.</text>
</comment>
<dbReference type="PROSITE" id="PS50995">
    <property type="entry name" value="HTH_MARR_2"/>
    <property type="match status" value="1"/>
</dbReference>
<dbReference type="PANTHER" id="PTHR42756:SF1">
    <property type="entry name" value="TRANSCRIPTIONAL REPRESSOR OF EMRAB OPERON"/>
    <property type="match status" value="1"/>
</dbReference>
<dbReference type="PRINTS" id="PR00598">
    <property type="entry name" value="HTHMARR"/>
</dbReference>
<accession>W7KRE1</accession>
<dbReference type="EMBL" id="APVL01000032">
    <property type="protein sequence ID" value="EWG08693.1"/>
    <property type="molecule type" value="Genomic_DNA"/>
</dbReference>
<sequence>MSTIDLSITFKGGNAVFKCSKEEELIAARLFELSKQTMPKFERCTGISQSRLEILRELFEAEEITQRELQKKVNIDHAAVTRHLKQLEEKAMVIRRKNPDDNRFTYVSLTEGGKTKIAAYCEEKQQFISKILNGFSELERSTLLNMLTRIQENVDNM</sequence>
<dbReference type="SUPFAM" id="SSF46785">
    <property type="entry name" value="Winged helix' DNA-binding domain"/>
    <property type="match status" value="1"/>
</dbReference>
<dbReference type="GO" id="GO:0003700">
    <property type="term" value="F:DNA-binding transcription factor activity"/>
    <property type="evidence" value="ECO:0007669"/>
    <property type="project" value="InterPro"/>
</dbReference>
<keyword evidence="1" id="KW-0805">Transcription regulation</keyword>
<evidence type="ECO:0000313" key="5">
    <source>
        <dbReference type="EMBL" id="EWG08693.1"/>
    </source>
</evidence>
<proteinExistence type="predicted"/>
<keyword evidence="3" id="KW-0804">Transcription</keyword>
<evidence type="ECO:0000259" key="4">
    <source>
        <dbReference type="PROSITE" id="PS50995"/>
    </source>
</evidence>
<evidence type="ECO:0000256" key="1">
    <source>
        <dbReference type="ARBA" id="ARBA00023015"/>
    </source>
</evidence>
<dbReference type="InterPro" id="IPR000835">
    <property type="entry name" value="HTH_MarR-typ"/>
</dbReference>
<evidence type="ECO:0000313" key="6">
    <source>
        <dbReference type="Proteomes" id="UP000019270"/>
    </source>
</evidence>
<dbReference type="InterPro" id="IPR036390">
    <property type="entry name" value="WH_DNA-bd_sf"/>
</dbReference>
<reference evidence="6" key="1">
    <citation type="submission" date="2013-03" db="EMBL/GenBank/DDBJ databases">
        <title>Draft genome sequence of Bacillus firmus DS1.</title>
        <authorList>
            <person name="Peng D."/>
            <person name="Zhu L."/>
            <person name="Sun M."/>
        </authorList>
    </citation>
    <scope>NUCLEOTIDE SEQUENCE [LARGE SCALE GENOMIC DNA]</scope>
    <source>
        <strain evidence="6">DS1</strain>
    </source>
</reference>
<dbReference type="Proteomes" id="UP000019270">
    <property type="component" value="Unassembled WGS sequence"/>
</dbReference>
<keyword evidence="2" id="KW-0238">DNA-binding</keyword>
<evidence type="ECO:0000256" key="2">
    <source>
        <dbReference type="ARBA" id="ARBA00023125"/>
    </source>
</evidence>
<gene>
    <name evidence="5" type="ORF">PBF_23034</name>
</gene>
<name>W7KRE1_CYTFI</name>
<dbReference type="SMART" id="SM00347">
    <property type="entry name" value="HTH_MARR"/>
    <property type="match status" value="1"/>
</dbReference>
<dbReference type="PANTHER" id="PTHR42756">
    <property type="entry name" value="TRANSCRIPTIONAL REGULATOR, MARR"/>
    <property type="match status" value="1"/>
</dbReference>
<dbReference type="eggNOG" id="COG1846">
    <property type="taxonomic scope" value="Bacteria"/>
</dbReference>
<dbReference type="Pfam" id="PF01047">
    <property type="entry name" value="MarR"/>
    <property type="match status" value="1"/>
</dbReference>
<reference evidence="5 6" key="2">
    <citation type="journal article" date="2016" name="Sci. Rep.">
        <title>A novel serine protease, Sep1, from Bacillus firmus DS-1 has nematicidal activity and degrades multiple intestinal-associated nematode proteins.</title>
        <authorList>
            <person name="Geng C."/>
            <person name="Nie X."/>
            <person name="Tang Z."/>
            <person name="Zhang Y."/>
            <person name="Lin J."/>
            <person name="Sun M."/>
            <person name="Peng D."/>
        </authorList>
    </citation>
    <scope>NUCLEOTIDE SEQUENCE [LARGE SCALE GENOMIC DNA]</scope>
    <source>
        <strain evidence="5 6">DS1</strain>
    </source>
</reference>
<dbReference type="Gene3D" id="1.10.10.10">
    <property type="entry name" value="Winged helix-like DNA-binding domain superfamily/Winged helix DNA-binding domain"/>
    <property type="match status" value="1"/>
</dbReference>
<protein>
    <submittedName>
        <fullName evidence="5">MarR family transcriptional regulator</fullName>
    </submittedName>
</protein>
<dbReference type="GO" id="GO:0003677">
    <property type="term" value="F:DNA binding"/>
    <property type="evidence" value="ECO:0007669"/>
    <property type="project" value="UniProtKB-KW"/>
</dbReference>
<dbReference type="AlphaFoldDB" id="W7KRE1"/>
<dbReference type="CDD" id="cd00090">
    <property type="entry name" value="HTH_ARSR"/>
    <property type="match status" value="1"/>
</dbReference>
<dbReference type="PATRIC" id="fig|1307436.3.peg.4913"/>
<feature type="domain" description="HTH marR-type" evidence="4">
    <location>
        <begin position="23"/>
        <end position="152"/>
    </location>
</feature>